<dbReference type="Proteomes" id="UP000054270">
    <property type="component" value="Unassembled WGS sequence"/>
</dbReference>
<protein>
    <submittedName>
        <fullName evidence="1">Uncharacterized protein</fullName>
    </submittedName>
</protein>
<organism evidence="1 2">
    <name type="scientific">Hypholoma sublateritium (strain FD-334 SS-4)</name>
    <dbReference type="NCBI Taxonomy" id="945553"/>
    <lineage>
        <taxon>Eukaryota</taxon>
        <taxon>Fungi</taxon>
        <taxon>Dikarya</taxon>
        <taxon>Basidiomycota</taxon>
        <taxon>Agaricomycotina</taxon>
        <taxon>Agaricomycetes</taxon>
        <taxon>Agaricomycetidae</taxon>
        <taxon>Agaricales</taxon>
        <taxon>Agaricineae</taxon>
        <taxon>Strophariaceae</taxon>
        <taxon>Hypholoma</taxon>
    </lineage>
</organism>
<dbReference type="SUPFAM" id="SSF52047">
    <property type="entry name" value="RNI-like"/>
    <property type="match status" value="1"/>
</dbReference>
<evidence type="ECO:0000313" key="1">
    <source>
        <dbReference type="EMBL" id="KJA17791.1"/>
    </source>
</evidence>
<dbReference type="EMBL" id="KN817598">
    <property type="protein sequence ID" value="KJA17791.1"/>
    <property type="molecule type" value="Genomic_DNA"/>
</dbReference>
<evidence type="ECO:0000313" key="2">
    <source>
        <dbReference type="Proteomes" id="UP000054270"/>
    </source>
</evidence>
<reference evidence="2" key="1">
    <citation type="submission" date="2014-04" db="EMBL/GenBank/DDBJ databases">
        <title>Evolutionary Origins and Diversification of the Mycorrhizal Mutualists.</title>
        <authorList>
            <consortium name="DOE Joint Genome Institute"/>
            <consortium name="Mycorrhizal Genomics Consortium"/>
            <person name="Kohler A."/>
            <person name="Kuo A."/>
            <person name="Nagy L.G."/>
            <person name="Floudas D."/>
            <person name="Copeland A."/>
            <person name="Barry K.W."/>
            <person name="Cichocki N."/>
            <person name="Veneault-Fourrey C."/>
            <person name="LaButti K."/>
            <person name="Lindquist E.A."/>
            <person name="Lipzen A."/>
            <person name="Lundell T."/>
            <person name="Morin E."/>
            <person name="Murat C."/>
            <person name="Riley R."/>
            <person name="Ohm R."/>
            <person name="Sun H."/>
            <person name="Tunlid A."/>
            <person name="Henrissat B."/>
            <person name="Grigoriev I.V."/>
            <person name="Hibbett D.S."/>
            <person name="Martin F."/>
        </authorList>
    </citation>
    <scope>NUCLEOTIDE SEQUENCE [LARGE SCALE GENOMIC DNA]</scope>
    <source>
        <strain evidence="2">FD-334 SS-4</strain>
    </source>
</reference>
<name>A0A0D2NM83_HYPSF</name>
<dbReference type="STRING" id="945553.A0A0D2NM83"/>
<dbReference type="AlphaFoldDB" id="A0A0D2NM83"/>
<proteinExistence type="predicted"/>
<gene>
    <name evidence="1" type="ORF">HYPSUDRAFT_218630</name>
</gene>
<dbReference type="InterPro" id="IPR032675">
    <property type="entry name" value="LRR_dom_sf"/>
</dbReference>
<dbReference type="OMA" id="CHERTIA"/>
<dbReference type="Gene3D" id="1.20.1280.50">
    <property type="match status" value="1"/>
</dbReference>
<accession>A0A0D2NM83</accession>
<dbReference type="OrthoDB" id="2856616at2759"/>
<dbReference type="Gene3D" id="3.80.10.10">
    <property type="entry name" value="Ribonuclease Inhibitor"/>
    <property type="match status" value="1"/>
</dbReference>
<keyword evidence="2" id="KW-1185">Reference proteome</keyword>
<sequence length="632" mass="71448">MPVHTISLASSLPTFAHRHQAAPSTRPLTIPRIKSAASALLRHGYRTPSNHESKHRNSVNLACTLPDQALQQIFMDCAALAVRVGDCETWSWVAISYVCTNWRRVALQSPDLWRYIDFSHPRWYKLTWARAKMSSLHVIATVTENNTRHLQRTLQLAHRIQDIHLISPIEKVRPLLEILTYPNPSLESMTIDIRSSPESGCIDMYDAPSFPTSYGGPPLTNLKYLELRNSPLYLFTSRCTHLTHLHLHDLPLTERPTLRHLFTMLEQLNNLRSLILDHAFPINIEFDDIHHHPICLPQLEHISLVGNVLEIGNTLTYIAIPPSTHLVCEISTLSNLTPAILHRFAESLSTFARAACATEPLEILALTGHESRTRYTAAFLPNPEYRQSLRIRGFNSGNDAVINLTISPAEQANDDAVITALTSIWNALPLSQVHTIALQDVDIITQASWNAFLRTLPRVRVLTIGGRAPSGLVWALLLNARSSGKRFKGCKNSHRIFMPRLEDIYLHSVDCSSGGYMVSPTAPVNSHRDLDDSRFLDVLIASLHHRRNFAFCLRSLSIARCRFVLKKMVEDAGTAVSNLVWDFHSMMKETDVDANFPARYPTEWRAPDAQLRHYHRLRALIQVDDRSQNVTA</sequence>